<evidence type="ECO:0000313" key="5">
    <source>
        <dbReference type="EMBL" id="CAB4215860.1"/>
    </source>
</evidence>
<evidence type="ECO:0000313" key="4">
    <source>
        <dbReference type="EMBL" id="CAB4192505.1"/>
    </source>
</evidence>
<dbReference type="EMBL" id="LR796913">
    <property type="protein sequence ID" value="CAB4173652.1"/>
    <property type="molecule type" value="Genomic_DNA"/>
</dbReference>
<protein>
    <submittedName>
        <fullName evidence="5">Uncharacterized protein</fullName>
    </submittedName>
</protein>
<reference evidence="5" key="1">
    <citation type="submission" date="2020-05" db="EMBL/GenBank/DDBJ databases">
        <authorList>
            <person name="Chiriac C."/>
            <person name="Salcher M."/>
            <person name="Ghai R."/>
            <person name="Kavagutti S V."/>
        </authorList>
    </citation>
    <scope>NUCLEOTIDE SEQUENCE</scope>
</reference>
<organism evidence="5">
    <name type="scientific">uncultured Caudovirales phage</name>
    <dbReference type="NCBI Taxonomy" id="2100421"/>
    <lineage>
        <taxon>Viruses</taxon>
        <taxon>Duplodnaviria</taxon>
        <taxon>Heunggongvirae</taxon>
        <taxon>Uroviricota</taxon>
        <taxon>Caudoviricetes</taxon>
        <taxon>Peduoviridae</taxon>
        <taxon>Maltschvirus</taxon>
        <taxon>Maltschvirus maltsch</taxon>
    </lineage>
</organism>
<dbReference type="EMBL" id="LR797191">
    <property type="protein sequence ID" value="CAB4192505.1"/>
    <property type="molecule type" value="Genomic_DNA"/>
</dbReference>
<evidence type="ECO:0000313" key="2">
    <source>
        <dbReference type="EMBL" id="CAB4179141.1"/>
    </source>
</evidence>
<dbReference type="EMBL" id="LR797432">
    <property type="protein sequence ID" value="CAB4215860.1"/>
    <property type="molecule type" value="Genomic_DNA"/>
</dbReference>
<evidence type="ECO:0000313" key="3">
    <source>
        <dbReference type="EMBL" id="CAB4189442.1"/>
    </source>
</evidence>
<dbReference type="EMBL" id="LR797134">
    <property type="protein sequence ID" value="CAB4189442.1"/>
    <property type="molecule type" value="Genomic_DNA"/>
</dbReference>
<dbReference type="EMBL" id="LR796973">
    <property type="protein sequence ID" value="CAB4179141.1"/>
    <property type="molecule type" value="Genomic_DNA"/>
</dbReference>
<evidence type="ECO:0000313" key="1">
    <source>
        <dbReference type="EMBL" id="CAB4173652.1"/>
    </source>
</evidence>
<name>A0A6J5SM57_9CAUD</name>
<proteinExistence type="predicted"/>
<sequence length="637" mass="65795">MANSVRIAASVDDQISGPLDRLRDKFDQMGKGAASASLIGNAGAMALAAGVNLAGQAIGRVTELVGASVAAYREDQVSVAGLTAALAANVTGFDGNTDAIEKTIASRMRLGFSDDAQREGLKILTAATNDSAQALAAQRVAMDLARFRGIDLSTASDMVAKAFNGNVTSLKKLGIELPKGTEGMAALAAITKVAGAAASAYADTDLGKAEAATIRLSEVQERLGAAFSKVDAALKPLQADVAEGAAEFITRGIEGWTMLGSAVTKWSGDIGLNTDEVQRRSLAAAQKIYAGMLDGAKGVEDGGNLIAQHYTKITTDTTKTTQRIADDFDQAGARIKVSVNNAMERVETRMGTTRDKLTAISKQIVSDAWDPLITAAEITATKIEIADTEEALSKTKLTAAERNNLETRLLNQNKSLALLLIDQEGYQRDAGASAKAHLAERNAELTQYNIDTKTTASLNEWGSTWVHTASIGIGGGIDEVYTAGNQIVVALEGLRPSGYNVGKTWTDGVADGIKYTYESSIGAAIVAVEGWLVGQSPPPKGPLHTIDKGGANVGKAWVKGLASGIDNAGLDGALSGIADSLSGGAPSLSGGGGVMTGGSSGGGALPPILIYLDGRELQRSAARWGRLSDGRSQGMPS</sequence>
<gene>
    <name evidence="2" type="ORF">UFOVP1028_40</name>
    <name evidence="3" type="ORF">UFOVP1187_25</name>
    <name evidence="4" type="ORF">UFOVP1235_42</name>
    <name evidence="5" type="ORF">UFOVP1488_25</name>
    <name evidence="1" type="ORF">UFOVP960_5</name>
</gene>
<accession>A0A6J5SM57</accession>